<protein>
    <submittedName>
        <fullName evidence="6">Pimeloyl-ACP methyl ester carboxylesterase</fullName>
    </submittedName>
</protein>
<dbReference type="InterPro" id="IPR029058">
    <property type="entry name" value="AB_hydrolase_fold"/>
</dbReference>
<dbReference type="GO" id="GO:0097176">
    <property type="term" value="P:epoxide metabolic process"/>
    <property type="evidence" value="ECO:0007669"/>
    <property type="project" value="TreeGrafter"/>
</dbReference>
<dbReference type="PANTHER" id="PTHR21661:SF35">
    <property type="entry name" value="EPOXIDE HYDROLASE"/>
    <property type="match status" value="1"/>
</dbReference>
<dbReference type="PIRSF" id="PIRSF001112">
    <property type="entry name" value="Epoxide_hydrolase"/>
    <property type="match status" value="1"/>
</dbReference>
<feature type="active site" description="Nucleophile" evidence="4">
    <location>
        <position position="179"/>
    </location>
</feature>
<feature type="active site" description="Proton acceptor" evidence="4">
    <location>
        <position position="350"/>
    </location>
</feature>
<dbReference type="Pfam" id="PF06441">
    <property type="entry name" value="EHN"/>
    <property type="match status" value="1"/>
</dbReference>
<proteinExistence type="inferred from homology"/>
<dbReference type="PANTHER" id="PTHR21661">
    <property type="entry name" value="EPOXIDE HYDROLASE 1-RELATED"/>
    <property type="match status" value="1"/>
</dbReference>
<dbReference type="InterPro" id="IPR000639">
    <property type="entry name" value="Epox_hydrolase-like"/>
</dbReference>
<dbReference type="SUPFAM" id="SSF53474">
    <property type="entry name" value="alpha/beta-Hydrolases"/>
    <property type="match status" value="1"/>
</dbReference>
<evidence type="ECO:0000313" key="6">
    <source>
        <dbReference type="EMBL" id="SFQ51724.1"/>
    </source>
</evidence>
<dbReference type="OrthoDB" id="5171248at2"/>
<evidence type="ECO:0000256" key="1">
    <source>
        <dbReference type="ARBA" id="ARBA00010088"/>
    </source>
</evidence>
<dbReference type="EMBL" id="FOWC01000014">
    <property type="protein sequence ID" value="SFQ51724.1"/>
    <property type="molecule type" value="Genomic_DNA"/>
</dbReference>
<evidence type="ECO:0000259" key="5">
    <source>
        <dbReference type="Pfam" id="PF06441"/>
    </source>
</evidence>
<dbReference type="InterPro" id="IPR010497">
    <property type="entry name" value="Epoxide_hydro_N"/>
</dbReference>
<keyword evidence="2" id="KW-0058">Aromatic hydrocarbons catabolism</keyword>
<evidence type="ECO:0000256" key="4">
    <source>
        <dbReference type="PIRSR" id="PIRSR001112-1"/>
    </source>
</evidence>
<reference evidence="6 7" key="1">
    <citation type="submission" date="2016-10" db="EMBL/GenBank/DDBJ databases">
        <authorList>
            <person name="de Groot N.N."/>
        </authorList>
    </citation>
    <scope>NUCLEOTIDE SEQUENCE [LARGE SCALE GENOMIC DNA]</scope>
    <source>
        <strain evidence="6 7">DSM 44637</strain>
    </source>
</reference>
<feature type="domain" description="Epoxide hydrolase N-terminal" evidence="5">
    <location>
        <begin position="5"/>
        <end position="109"/>
    </location>
</feature>
<dbReference type="RefSeq" id="WP_093576210.1">
    <property type="nucleotide sequence ID" value="NZ_FOWC01000014.1"/>
</dbReference>
<sequence>MTDEIRPYRLEIPEADLIDLRERLDRTRWAPEPVGGDQGYGVRTGRVRELAEYWRHRYDWRALERRFAEYPQFTTTIDGSNVHFLHARSPEPDAIPLILSHGWPGSAAEYLAAVGPLSNPRAHGLDPSIAFDVVLPSLPGFGFSGPATDTGWGPRRIARAWAELMRRLGYERYGTAGNDWGSGIAPEVGRVAPDQVIGAHVTQTWDPPPDDDPQWIADLSDKDKAAWDAFHRYLAEEASYGVVQAQQPQTLAHALSDSPAGLLGWNAQAMHDHGLDADGILAHVTIHWLTGTAGSAIRIYAEEARETPAEGRNPVPLGVAQFPGDLPSIRVFTEHHRNLVSWNEYDRGGHYAAQEVPELWAGDVRQFFAKLR</sequence>
<dbReference type="STRING" id="112413.SAMN05421854_1143"/>
<keyword evidence="3" id="KW-0378">Hydrolase</keyword>
<accession>A0A1I5Z5J3</accession>
<dbReference type="Proteomes" id="UP000199137">
    <property type="component" value="Unassembled WGS sequence"/>
</dbReference>
<dbReference type="AlphaFoldDB" id="A0A1I5Z5J3"/>
<evidence type="ECO:0000256" key="3">
    <source>
        <dbReference type="ARBA" id="ARBA00022801"/>
    </source>
</evidence>
<name>A0A1I5Z5J3_9PSEU</name>
<evidence type="ECO:0000313" key="7">
    <source>
        <dbReference type="Proteomes" id="UP000199137"/>
    </source>
</evidence>
<comment type="similarity">
    <text evidence="1">Belongs to the peptidase S33 family.</text>
</comment>
<dbReference type="Gene3D" id="3.40.50.1820">
    <property type="entry name" value="alpha/beta hydrolase"/>
    <property type="match status" value="1"/>
</dbReference>
<evidence type="ECO:0000256" key="2">
    <source>
        <dbReference type="ARBA" id="ARBA00022797"/>
    </source>
</evidence>
<feature type="active site" description="Proton donor" evidence="4">
    <location>
        <position position="300"/>
    </location>
</feature>
<dbReference type="PRINTS" id="PR00412">
    <property type="entry name" value="EPOXHYDRLASE"/>
</dbReference>
<gene>
    <name evidence="6" type="ORF">SAMN05421854_1143</name>
</gene>
<dbReference type="InterPro" id="IPR016292">
    <property type="entry name" value="Epoxide_hydrolase"/>
</dbReference>
<organism evidence="6 7">
    <name type="scientific">Amycolatopsis rubida</name>
    <dbReference type="NCBI Taxonomy" id="112413"/>
    <lineage>
        <taxon>Bacteria</taxon>
        <taxon>Bacillati</taxon>
        <taxon>Actinomycetota</taxon>
        <taxon>Actinomycetes</taxon>
        <taxon>Pseudonocardiales</taxon>
        <taxon>Pseudonocardiaceae</taxon>
        <taxon>Amycolatopsis</taxon>
    </lineage>
</organism>
<dbReference type="GO" id="GO:0004301">
    <property type="term" value="F:epoxide hydrolase activity"/>
    <property type="evidence" value="ECO:0007669"/>
    <property type="project" value="TreeGrafter"/>
</dbReference>